<keyword evidence="5" id="KW-0333">Golgi apparatus</keyword>
<protein>
    <submittedName>
        <fullName evidence="8">Zinc transporter ZIP9</fullName>
    </submittedName>
</protein>
<organism evidence="8 9">
    <name type="scientific">Stylophora pistillata</name>
    <name type="common">Smooth cauliflower coral</name>
    <dbReference type="NCBI Taxonomy" id="50429"/>
    <lineage>
        <taxon>Eukaryota</taxon>
        <taxon>Metazoa</taxon>
        <taxon>Cnidaria</taxon>
        <taxon>Anthozoa</taxon>
        <taxon>Hexacorallia</taxon>
        <taxon>Scleractinia</taxon>
        <taxon>Astrocoeniina</taxon>
        <taxon>Pocilloporidae</taxon>
        <taxon>Stylophora</taxon>
    </lineage>
</organism>
<feature type="transmembrane region" description="Helical" evidence="7">
    <location>
        <begin position="103"/>
        <end position="122"/>
    </location>
</feature>
<dbReference type="GO" id="GO:0006829">
    <property type="term" value="P:zinc ion transport"/>
    <property type="evidence" value="ECO:0007669"/>
    <property type="project" value="InterPro"/>
</dbReference>
<comment type="subcellular location">
    <subcellularLocation>
        <location evidence="1">Endomembrane system</location>
        <topology evidence="1">Multi-pass membrane protein</topology>
    </subcellularLocation>
    <subcellularLocation>
        <location evidence="2">Golgi apparatus membrane</location>
    </subcellularLocation>
</comment>
<dbReference type="InterPro" id="IPR045891">
    <property type="entry name" value="ZIP9"/>
</dbReference>
<feature type="transmembrane region" description="Helical" evidence="7">
    <location>
        <begin position="152"/>
        <end position="174"/>
    </location>
</feature>
<name>A0A2B4RH83_STYPI</name>
<feature type="transmembrane region" description="Helical" evidence="7">
    <location>
        <begin position="260"/>
        <end position="279"/>
    </location>
</feature>
<feature type="transmembrane region" description="Helical" evidence="7">
    <location>
        <begin position="186"/>
        <end position="205"/>
    </location>
</feature>
<dbReference type="Proteomes" id="UP000225706">
    <property type="component" value="Unassembled WGS sequence"/>
</dbReference>
<dbReference type="PANTHER" id="PTHR16133">
    <property type="entry name" value="SOLUTE CARRIER FAMILY 39 ZINC TRANSPORTER , MEMBER 9-RELATED"/>
    <property type="match status" value="1"/>
</dbReference>
<sequence>MLVGCYLAGAIPLAFTMSEKRLRMISILGAGLLVGTALAVIIPEGVHALYELDQYGHSSHTHGTHVHLADTNVDATQSHSDHDEAHTHVDVLKNQMSQVEPDVFIGLSLCCGFVFMLLIDHISGGHSHAPPASADGVALGAAVTTSKTEVEVIVFVAIMLHKAPAAFGLSTFLLHEGLVRNRIRKHLIVFAAAAPVMALVTYFGLSQNNQNKFHLTVSPLKHTERSWEYRQNMNDFMTVSLIISSKQSSKEALSSVKGTGIAMLFSAGTFLYVATVHVLPELMSMTTHNDSSSDQGRSDKMQRTDLFLMVFGIVSPLLLSQTHSHH</sequence>
<evidence type="ECO:0000256" key="1">
    <source>
        <dbReference type="ARBA" id="ARBA00004127"/>
    </source>
</evidence>
<accession>A0A2B4RH83</accession>
<proteinExistence type="predicted"/>
<dbReference type="EMBL" id="LSMT01000567">
    <property type="protein sequence ID" value="PFX16183.1"/>
    <property type="molecule type" value="Genomic_DNA"/>
</dbReference>
<dbReference type="STRING" id="50429.A0A2B4RH83"/>
<keyword evidence="9" id="KW-1185">Reference proteome</keyword>
<dbReference type="GO" id="GO:0046873">
    <property type="term" value="F:metal ion transmembrane transporter activity"/>
    <property type="evidence" value="ECO:0007669"/>
    <property type="project" value="InterPro"/>
</dbReference>
<dbReference type="GO" id="GO:0000139">
    <property type="term" value="C:Golgi membrane"/>
    <property type="evidence" value="ECO:0007669"/>
    <property type="project" value="UniProtKB-SubCell"/>
</dbReference>
<evidence type="ECO:0000256" key="3">
    <source>
        <dbReference type="ARBA" id="ARBA00022692"/>
    </source>
</evidence>
<evidence type="ECO:0000313" key="9">
    <source>
        <dbReference type="Proteomes" id="UP000225706"/>
    </source>
</evidence>
<evidence type="ECO:0000256" key="4">
    <source>
        <dbReference type="ARBA" id="ARBA00022989"/>
    </source>
</evidence>
<dbReference type="Pfam" id="PF02535">
    <property type="entry name" value="Zip"/>
    <property type="match status" value="2"/>
</dbReference>
<evidence type="ECO:0000313" key="8">
    <source>
        <dbReference type="EMBL" id="PFX16183.1"/>
    </source>
</evidence>
<evidence type="ECO:0000256" key="2">
    <source>
        <dbReference type="ARBA" id="ARBA00004394"/>
    </source>
</evidence>
<keyword evidence="4 7" id="KW-1133">Transmembrane helix</keyword>
<comment type="caution">
    <text evidence="8">The sequence shown here is derived from an EMBL/GenBank/DDBJ whole genome shotgun (WGS) entry which is preliminary data.</text>
</comment>
<dbReference type="OrthoDB" id="19859at2759"/>
<gene>
    <name evidence="8" type="primary">SLC39A9</name>
    <name evidence="8" type="ORF">AWC38_SpisGene19553</name>
</gene>
<dbReference type="InterPro" id="IPR003689">
    <property type="entry name" value="ZIP"/>
</dbReference>
<evidence type="ECO:0000256" key="6">
    <source>
        <dbReference type="ARBA" id="ARBA00023136"/>
    </source>
</evidence>
<keyword evidence="6 7" id="KW-0472">Membrane</keyword>
<evidence type="ECO:0000256" key="5">
    <source>
        <dbReference type="ARBA" id="ARBA00023034"/>
    </source>
</evidence>
<evidence type="ECO:0000256" key="7">
    <source>
        <dbReference type="SAM" id="Phobius"/>
    </source>
</evidence>
<dbReference type="AlphaFoldDB" id="A0A2B4RH83"/>
<feature type="transmembrane region" description="Helical" evidence="7">
    <location>
        <begin position="306"/>
        <end position="323"/>
    </location>
</feature>
<feature type="transmembrane region" description="Helical" evidence="7">
    <location>
        <begin position="22"/>
        <end position="42"/>
    </location>
</feature>
<dbReference type="PANTHER" id="PTHR16133:SF0">
    <property type="entry name" value="ZINC_IRON REGULATED TRANSPORTER-RELATED PROTEIN 102B, ISOFORM E"/>
    <property type="match status" value="1"/>
</dbReference>
<reference evidence="9" key="1">
    <citation type="journal article" date="2017" name="bioRxiv">
        <title>Comparative analysis of the genomes of Stylophora pistillata and Acropora digitifera provides evidence for extensive differences between species of corals.</title>
        <authorList>
            <person name="Voolstra C.R."/>
            <person name="Li Y."/>
            <person name="Liew Y.J."/>
            <person name="Baumgarten S."/>
            <person name="Zoccola D."/>
            <person name="Flot J.-F."/>
            <person name="Tambutte S."/>
            <person name="Allemand D."/>
            <person name="Aranda M."/>
        </authorList>
    </citation>
    <scope>NUCLEOTIDE SEQUENCE [LARGE SCALE GENOMIC DNA]</scope>
</reference>
<keyword evidence="3 7" id="KW-0812">Transmembrane</keyword>